<proteinExistence type="predicted"/>
<dbReference type="Proteomes" id="UP000319976">
    <property type="component" value="Chromosome"/>
</dbReference>
<feature type="transmembrane region" description="Helical" evidence="2">
    <location>
        <begin position="12"/>
        <end position="29"/>
    </location>
</feature>
<keyword evidence="2" id="KW-0472">Membrane</keyword>
<gene>
    <name evidence="3" type="ORF">V22_26120</name>
</gene>
<keyword evidence="2" id="KW-0812">Transmembrane</keyword>
<reference evidence="3 4" key="1">
    <citation type="submission" date="2019-02" db="EMBL/GenBank/DDBJ databases">
        <title>Deep-cultivation of Planctomycetes and their phenomic and genomic characterization uncovers novel biology.</title>
        <authorList>
            <person name="Wiegand S."/>
            <person name="Jogler M."/>
            <person name="Boedeker C."/>
            <person name="Pinto D."/>
            <person name="Vollmers J."/>
            <person name="Rivas-Marin E."/>
            <person name="Kohn T."/>
            <person name="Peeters S.H."/>
            <person name="Heuer A."/>
            <person name="Rast P."/>
            <person name="Oberbeckmann S."/>
            <person name="Bunk B."/>
            <person name="Jeske O."/>
            <person name="Meyerdierks A."/>
            <person name="Storesund J.E."/>
            <person name="Kallscheuer N."/>
            <person name="Luecker S."/>
            <person name="Lage O.M."/>
            <person name="Pohl T."/>
            <person name="Merkel B.J."/>
            <person name="Hornburger P."/>
            <person name="Mueller R.-W."/>
            <person name="Bruemmer F."/>
            <person name="Labrenz M."/>
            <person name="Spormann A.M."/>
            <person name="Op den Camp H."/>
            <person name="Overmann J."/>
            <person name="Amann R."/>
            <person name="Jetten M.S.M."/>
            <person name="Mascher T."/>
            <person name="Medema M.H."/>
            <person name="Devos D.P."/>
            <person name="Kaster A.-K."/>
            <person name="Ovreas L."/>
            <person name="Rohde M."/>
            <person name="Galperin M.Y."/>
            <person name="Jogler C."/>
        </authorList>
    </citation>
    <scope>NUCLEOTIDE SEQUENCE [LARGE SCALE GENOMIC DNA]</scope>
    <source>
        <strain evidence="3 4">V22</strain>
    </source>
</reference>
<protein>
    <submittedName>
        <fullName evidence="3">Uncharacterized protein</fullName>
    </submittedName>
</protein>
<dbReference type="RefSeq" id="WP_145263284.1">
    <property type="nucleotide sequence ID" value="NZ_CP036316.1"/>
</dbReference>
<dbReference type="OrthoDB" id="9976391at2"/>
<evidence type="ECO:0000256" key="2">
    <source>
        <dbReference type="SAM" id="Phobius"/>
    </source>
</evidence>
<evidence type="ECO:0000256" key="1">
    <source>
        <dbReference type="SAM" id="Coils"/>
    </source>
</evidence>
<name>A0A517TAG1_9PLAN</name>
<feature type="coiled-coil region" evidence="1">
    <location>
        <begin position="43"/>
        <end position="70"/>
    </location>
</feature>
<dbReference type="KEGG" id="chya:V22_26120"/>
<dbReference type="AlphaFoldDB" id="A0A517TAG1"/>
<keyword evidence="1" id="KW-0175">Coiled coil</keyword>
<organism evidence="3 4">
    <name type="scientific">Calycomorphotria hydatis</name>
    <dbReference type="NCBI Taxonomy" id="2528027"/>
    <lineage>
        <taxon>Bacteria</taxon>
        <taxon>Pseudomonadati</taxon>
        <taxon>Planctomycetota</taxon>
        <taxon>Planctomycetia</taxon>
        <taxon>Planctomycetales</taxon>
        <taxon>Planctomycetaceae</taxon>
        <taxon>Calycomorphotria</taxon>
    </lineage>
</organism>
<keyword evidence="4" id="KW-1185">Reference proteome</keyword>
<accession>A0A517TAG1</accession>
<dbReference type="EMBL" id="CP036316">
    <property type="protein sequence ID" value="QDT65359.1"/>
    <property type="molecule type" value="Genomic_DNA"/>
</dbReference>
<evidence type="ECO:0000313" key="4">
    <source>
        <dbReference type="Proteomes" id="UP000319976"/>
    </source>
</evidence>
<evidence type="ECO:0000313" key="3">
    <source>
        <dbReference type="EMBL" id="QDT65359.1"/>
    </source>
</evidence>
<sequence>MLAFIFSEQGWISLAAAGLAAMFLMRTVVYRRFRRPTAKPNMTAEAVAQIARIEQRLVDLEVRLHDYERDIQAGTSTRLQHLELLIADADRVSEQLSRSLNQATELGFTAVRIGDAADYSRSREERELKLAGYSDEQVKKLLGEDEHDSDNGLSRAA</sequence>
<keyword evidence="2" id="KW-1133">Transmembrane helix</keyword>